<keyword evidence="5" id="KW-0687">Ribonucleoprotein</keyword>
<dbReference type="OMA" id="PGHWGEE"/>
<dbReference type="GO" id="GO:0005840">
    <property type="term" value="C:ribosome"/>
    <property type="evidence" value="ECO:0007669"/>
    <property type="project" value="UniProtKB-KW"/>
</dbReference>
<protein>
    <recommendedName>
        <fullName evidence="6">Large ribosomal subunit protein mL50</fullName>
    </recommendedName>
</protein>
<gene>
    <name evidence="8" type="ORF">L228DRAFT_247284</name>
</gene>
<evidence type="ECO:0000256" key="4">
    <source>
        <dbReference type="ARBA" id="ARBA00023128"/>
    </source>
</evidence>
<proteinExistence type="inferred from homology"/>
<dbReference type="RefSeq" id="XP_018188432.1">
    <property type="nucleotide sequence ID" value="XM_018332610.1"/>
</dbReference>
<dbReference type="GO" id="GO:1990904">
    <property type="term" value="C:ribonucleoprotein complex"/>
    <property type="evidence" value="ECO:0007669"/>
    <property type="project" value="UniProtKB-KW"/>
</dbReference>
<dbReference type="GeneID" id="28897747"/>
<comment type="subcellular location">
    <subcellularLocation>
        <location evidence="1">Mitochondrion</location>
    </subcellularLocation>
</comment>
<evidence type="ECO:0000256" key="7">
    <source>
        <dbReference type="SAM" id="MobiDB-lite"/>
    </source>
</evidence>
<reference evidence="8 9" key="1">
    <citation type="journal article" date="2016" name="Fungal Biol.">
        <title>The genome of Xylona heveae provides a window into fungal endophytism.</title>
        <authorList>
            <person name="Gazis R."/>
            <person name="Kuo A."/>
            <person name="Riley R."/>
            <person name="LaButti K."/>
            <person name="Lipzen A."/>
            <person name="Lin J."/>
            <person name="Amirebrahimi M."/>
            <person name="Hesse C.N."/>
            <person name="Spatafora J.W."/>
            <person name="Henrissat B."/>
            <person name="Hainaut M."/>
            <person name="Grigoriev I.V."/>
            <person name="Hibbett D.S."/>
        </authorList>
    </citation>
    <scope>NUCLEOTIDE SEQUENCE [LARGE SCALE GENOMIC DNA]</scope>
    <source>
        <strain evidence="8 9">TC161</strain>
    </source>
</reference>
<keyword evidence="4" id="KW-0496">Mitochondrion</keyword>
<feature type="region of interest" description="Disordered" evidence="7">
    <location>
        <begin position="37"/>
        <end position="115"/>
    </location>
</feature>
<name>A0A161TB69_XYLHT</name>
<sequence>MRRLSRLQRSIDPLTDLPKRPSATESLCFSCRTRNQTARTASPFTTSTSHPARRSETGEVPLTERLRRKIWGTETPPGQDDPYSRLSENQQLAAQRRPRESSANQNTTGYEPATTWDGLESVGGFGHWWKENWDPAHKFQGFMPSERLDSRAALASALYRAVVEIFTLQGAGRPVSDVCNIRDDGVIGEYWRVQLDPSADGQTVAISYPNEHIRDDILKATIPSKPVEEVVEAEQEAESSHSTIPAASEQTSILEERVAAWGTQWFSIPLHDRSIKFTIIKRVMQLTGVRIPDPTIQHVNTLGALLNNLAAAPKPRKLADALFAHEEMASLPNVKLSEHRVTPIDKERDLGRWKLIERELRARGLPVTGHTSL</sequence>
<organism evidence="8 9">
    <name type="scientific">Xylona heveae (strain CBS 132557 / TC161)</name>
    <dbReference type="NCBI Taxonomy" id="1328760"/>
    <lineage>
        <taxon>Eukaryota</taxon>
        <taxon>Fungi</taxon>
        <taxon>Dikarya</taxon>
        <taxon>Ascomycota</taxon>
        <taxon>Pezizomycotina</taxon>
        <taxon>Xylonomycetes</taxon>
        <taxon>Xylonales</taxon>
        <taxon>Xylonaceae</taxon>
        <taxon>Xylona</taxon>
    </lineage>
</organism>
<keyword evidence="3" id="KW-0689">Ribosomal protein</keyword>
<dbReference type="AlphaFoldDB" id="A0A161TB69"/>
<evidence type="ECO:0000256" key="6">
    <source>
        <dbReference type="ARBA" id="ARBA00035183"/>
    </source>
</evidence>
<comment type="similarity">
    <text evidence="2">Belongs to the mitochondrion-specific ribosomal protein mL50 family.</text>
</comment>
<evidence type="ECO:0000313" key="8">
    <source>
        <dbReference type="EMBL" id="KZF22877.1"/>
    </source>
</evidence>
<dbReference type="STRING" id="1328760.A0A161TB69"/>
<dbReference type="InParanoid" id="A0A161TB69"/>
<dbReference type="InterPro" id="IPR018305">
    <property type="entry name" value="Ribosomal_m50"/>
</dbReference>
<keyword evidence="9" id="KW-1185">Reference proteome</keyword>
<accession>A0A161TB69</accession>
<evidence type="ECO:0000256" key="3">
    <source>
        <dbReference type="ARBA" id="ARBA00022980"/>
    </source>
</evidence>
<dbReference type="EMBL" id="KV407458">
    <property type="protein sequence ID" value="KZF22877.1"/>
    <property type="molecule type" value="Genomic_DNA"/>
</dbReference>
<feature type="compositionally biased region" description="Basic and acidic residues" evidence="7">
    <location>
        <begin position="53"/>
        <end position="65"/>
    </location>
</feature>
<evidence type="ECO:0000256" key="2">
    <source>
        <dbReference type="ARBA" id="ARBA00008860"/>
    </source>
</evidence>
<evidence type="ECO:0000256" key="5">
    <source>
        <dbReference type="ARBA" id="ARBA00023274"/>
    </source>
</evidence>
<dbReference type="GO" id="GO:0005739">
    <property type="term" value="C:mitochondrion"/>
    <property type="evidence" value="ECO:0007669"/>
    <property type="project" value="UniProtKB-SubCell"/>
</dbReference>
<evidence type="ECO:0000313" key="9">
    <source>
        <dbReference type="Proteomes" id="UP000076632"/>
    </source>
</evidence>
<evidence type="ECO:0000256" key="1">
    <source>
        <dbReference type="ARBA" id="ARBA00004173"/>
    </source>
</evidence>
<dbReference type="Proteomes" id="UP000076632">
    <property type="component" value="Unassembled WGS sequence"/>
</dbReference>
<dbReference type="OrthoDB" id="6220758at2759"/>
<feature type="compositionally biased region" description="Polar residues" evidence="7">
    <location>
        <begin position="37"/>
        <end position="50"/>
    </location>
</feature>
<dbReference type="Pfam" id="PF10501">
    <property type="entry name" value="Ribosomal_L50"/>
    <property type="match status" value="1"/>
</dbReference>
<feature type="region of interest" description="Disordered" evidence="7">
    <location>
        <begin position="1"/>
        <end position="22"/>
    </location>
</feature>